<dbReference type="AlphaFoldDB" id="A0A8T6ZCI0"/>
<evidence type="ECO:0000256" key="2">
    <source>
        <dbReference type="SAM" id="SignalP"/>
    </source>
</evidence>
<organism evidence="3 4">
    <name type="scientific">Paraburkholderia sacchari</name>
    <dbReference type="NCBI Taxonomy" id="159450"/>
    <lineage>
        <taxon>Bacteria</taxon>
        <taxon>Pseudomonadati</taxon>
        <taxon>Pseudomonadota</taxon>
        <taxon>Betaproteobacteria</taxon>
        <taxon>Burkholderiales</taxon>
        <taxon>Burkholderiaceae</taxon>
        <taxon>Paraburkholderia</taxon>
    </lineage>
</organism>
<evidence type="ECO:0000313" key="4">
    <source>
        <dbReference type="Proteomes" id="UP000030460"/>
    </source>
</evidence>
<sequence>MKRTKNVCALTVAALATVAAVNYSTDAPDQDRYAASASPCRSADPSGQPHDCAPLDRSRLTIAALRGM</sequence>
<reference evidence="3" key="2">
    <citation type="submission" date="2020-04" db="EMBL/GenBank/DDBJ databases">
        <authorList>
            <person name="Alexandrino P."/>
            <person name="Mendonca T."/>
            <person name="Guaman L."/>
            <person name="Cherix J."/>
            <person name="Lozano-Sakalauskas G."/>
            <person name="Fujita A."/>
            <person name="Filho E.R."/>
            <person name="Long P."/>
            <person name="Padilla G."/>
            <person name="Taciro M.K."/>
            <person name="Gomez J.G."/>
            <person name="Silva L.F."/>
            <person name="Torres M."/>
        </authorList>
    </citation>
    <scope>NUCLEOTIDE SEQUENCE</scope>
    <source>
        <strain evidence="3">LMG 19450</strain>
    </source>
</reference>
<feature type="chain" id="PRO_5035857587" description="Secreted protein" evidence="2">
    <location>
        <begin position="20"/>
        <end position="68"/>
    </location>
</feature>
<evidence type="ECO:0000313" key="3">
    <source>
        <dbReference type="EMBL" id="NLP62877.1"/>
    </source>
</evidence>
<name>A0A8T6ZCI0_9BURK</name>
<feature type="signal peptide" evidence="2">
    <location>
        <begin position="1"/>
        <end position="19"/>
    </location>
</feature>
<dbReference type="OrthoDB" id="9008831at2"/>
<reference evidence="3" key="1">
    <citation type="journal article" date="2015" name="Genome Announc.">
        <title>Draft Genome Sequence of the Polyhydroxyalkanoate-Producing Bacterium Burkholderia sacchari LMG 19450 Isolated from Brazilian Sugarcane Plantation Soil.</title>
        <authorList>
            <person name="Alexandrino P.M."/>
            <person name="Mendonca T.T."/>
            <person name="Guaman Bautista L.P."/>
            <person name="Cherix J."/>
            <person name="Lozano-Sakalauskas G.C."/>
            <person name="Fujita A."/>
            <person name="Ramos Filho E."/>
            <person name="Long P."/>
            <person name="Padilla G."/>
            <person name="Taciro M.K."/>
            <person name="Gomez J.G."/>
            <person name="Silva L.F."/>
        </authorList>
    </citation>
    <scope>NUCLEOTIDE SEQUENCE</scope>
    <source>
        <strain evidence="3">LMG 19450</strain>
    </source>
</reference>
<comment type="caution">
    <text evidence="3">The sequence shown here is derived from an EMBL/GenBank/DDBJ whole genome shotgun (WGS) entry which is preliminary data.</text>
</comment>
<keyword evidence="4" id="KW-1185">Reference proteome</keyword>
<dbReference type="EMBL" id="JTDB02000004">
    <property type="protein sequence ID" value="NLP62877.1"/>
    <property type="molecule type" value="Genomic_DNA"/>
</dbReference>
<dbReference type="Proteomes" id="UP000030460">
    <property type="component" value="Unassembled WGS sequence"/>
</dbReference>
<evidence type="ECO:0008006" key="5">
    <source>
        <dbReference type="Google" id="ProtNLM"/>
    </source>
</evidence>
<keyword evidence="2" id="KW-0732">Signal</keyword>
<dbReference type="RefSeq" id="WP_152617118.1">
    <property type="nucleotide sequence ID" value="NZ_CADFGF010000008.1"/>
</dbReference>
<gene>
    <name evidence="3" type="ORF">NH14_017210</name>
</gene>
<feature type="region of interest" description="Disordered" evidence="1">
    <location>
        <begin position="32"/>
        <end position="54"/>
    </location>
</feature>
<accession>A0A8T6ZCI0</accession>
<evidence type="ECO:0000256" key="1">
    <source>
        <dbReference type="SAM" id="MobiDB-lite"/>
    </source>
</evidence>
<proteinExistence type="predicted"/>
<protein>
    <recommendedName>
        <fullName evidence="5">Secreted protein</fullName>
    </recommendedName>
</protein>